<evidence type="ECO:0000256" key="1">
    <source>
        <dbReference type="ARBA" id="ARBA00004329"/>
    </source>
</evidence>
<dbReference type="GO" id="GO:0000407">
    <property type="term" value="C:phagophore assembly site"/>
    <property type="evidence" value="ECO:0007669"/>
    <property type="project" value="UniProtKB-SubCell"/>
</dbReference>
<feature type="compositionally biased region" description="Low complexity" evidence="13">
    <location>
        <begin position="179"/>
        <end position="189"/>
    </location>
</feature>
<keyword evidence="16" id="KW-1185">Reference proteome</keyword>
<feature type="compositionally biased region" description="Polar residues" evidence="13">
    <location>
        <begin position="29"/>
        <end position="42"/>
    </location>
</feature>
<keyword evidence="10" id="KW-0072">Autophagy</keyword>
<protein>
    <recommendedName>
        <fullName evidence="12">Autophagy-related protein 4</fullName>
    </recommendedName>
</protein>
<reference evidence="15 16" key="1">
    <citation type="journal article" date="2019" name="PLoS Genet.">
        <title>Convergent evolution of linked mating-type loci in basidiomycete fungi.</title>
        <authorList>
            <person name="Sun S."/>
            <person name="Coelho M.A."/>
            <person name="Heitman J."/>
            <person name="Nowrousian M."/>
        </authorList>
    </citation>
    <scope>NUCLEOTIDE SEQUENCE [LARGE SCALE GENOMIC DNA]</scope>
    <source>
        <strain evidence="15 16">CBS 4282</strain>
    </source>
</reference>
<sequence length="1176" mass="124720">MGVTGHQPVQAPGLAPAELTPGAAEQLVNAPSTSQPIATSGQPPKGRKFRTFLPKNRSSGRSTPTPTLDEEEDDEWLLEGTSSNGHVNAGVSVGREASTLGRSVDALSLGDSDNASSAAVDRTEKRLSKGRALAKKTSRLFARSANGHHDEQSSASSAAQGPAANNTLAMPPGAGARQSSFSSTASGDSGPRSAKHHWNISRTTSNDSSSQQPSSWHPPTAFPLRRTSSSQDDSTHVPPPQPRSRESSHHLSTSVPSMSRNGGSAPPTHPRQEASLPGRVTSWWSNLLPTGEPSGSPVQQDVSQHPPSPLRKGPSSAAASLLNAARQKAVGGVRYLLDSDAQPDKCEETMWVMGVAHPGWNPSSDDHNPFFTGDPTGTPPSWTTRIKEGSGTQPSPPTSKSFANFFSPSSANLAAQFDNPPSTPPSTAVPSRNGKSKEPLKWPEQFYDDFRSRVWCTYRSQYAPIIPYQPGALLLSPESYFGAFLKDGSAPAPSIAVSTTPRSSPWSWVKGGDGLTSDAGWGCMLRTGQSMLANALIHLHLGRGWRVPSHRPSLSPENPLELAELEAYATYVRLLTWFLDDPSPVAPFSVHRMALVGKELGKEVGEWFGPSTAAGALKTLANSFPVCGLSVATAVDGTIYKSDVYAASHISSKGWTPGETAPKQRPTSMHRTSWGGKSVLILIGLRLGVDGVNPIYYDSIKALFTFPQSVGIAGGRPSSSYYFVASQGNSLFYLDPHVTRNAIPLNVPPVSVATSEPPIRQAPVAKPVAKDEAADDFAVDDTPAPALATPSVDVVNVDEAPAVEPSPAPKKTRRFTGPHSLKIRPGAPLRDSDMPASPTTPTRAKSQRGFPVSPSPGRPTHAPHSLASSTSSLPSHSPLPVDPQTAWYANAYPDSSLRSFHCDRVKKLPLSGLDPSMLLGFLCTSEAEFDDLCDRVSKLPQKIFIVQDEPPVWSEDEGLESVSEPDASELEDNDESDDEVTGALSPALPHAHLPDDLAADSANTTVDDSHDFDSFAFDTPSRSATLATLNASSSRNTTPQHVGEFGEQLSKDLSGDDATAKPERTVSDEPAHLDDHVTKAQPPLPTHSTLDPAANELPPRASSINALARATDIPAATKGTTTPDAERDTGDLDNDLEVRSLAATDELGSTPSSAMVIVERVERPPVPTVELNSPPP</sequence>
<evidence type="ECO:0000256" key="7">
    <source>
        <dbReference type="ARBA" id="ARBA00022801"/>
    </source>
</evidence>
<evidence type="ECO:0000313" key="15">
    <source>
        <dbReference type="EMBL" id="TXT05019.1"/>
    </source>
</evidence>
<feature type="compositionally biased region" description="Polar residues" evidence="13">
    <location>
        <begin position="296"/>
        <end position="305"/>
    </location>
</feature>
<dbReference type="GO" id="GO:0015031">
    <property type="term" value="P:protein transport"/>
    <property type="evidence" value="ECO:0007669"/>
    <property type="project" value="UniProtKB-KW"/>
</dbReference>
<feature type="region of interest" description="Disordered" evidence="13">
    <location>
        <begin position="950"/>
        <end position="995"/>
    </location>
</feature>
<dbReference type="PANTHER" id="PTHR22624:SF49">
    <property type="entry name" value="CYSTEINE PROTEASE"/>
    <property type="match status" value="1"/>
</dbReference>
<evidence type="ECO:0000256" key="10">
    <source>
        <dbReference type="ARBA" id="ARBA00023006"/>
    </source>
</evidence>
<evidence type="ECO:0000256" key="13">
    <source>
        <dbReference type="SAM" id="MobiDB-lite"/>
    </source>
</evidence>
<evidence type="ECO:0000256" key="4">
    <source>
        <dbReference type="ARBA" id="ARBA00022448"/>
    </source>
</evidence>
<comment type="similarity">
    <text evidence="3">Belongs to the peptidase C54 family.</text>
</comment>
<evidence type="ECO:0000313" key="16">
    <source>
        <dbReference type="Proteomes" id="UP000473826"/>
    </source>
</evidence>
<dbReference type="GO" id="GO:0000423">
    <property type="term" value="P:mitophagy"/>
    <property type="evidence" value="ECO:0007669"/>
    <property type="project" value="TreeGrafter"/>
</dbReference>
<dbReference type="OrthoDB" id="2960936at2759"/>
<feature type="compositionally biased region" description="Basic residues" evidence="13">
    <location>
        <begin position="128"/>
        <end position="138"/>
    </location>
</feature>
<keyword evidence="6" id="KW-0645">Protease</keyword>
<feature type="compositionally biased region" description="Basic and acidic residues" evidence="13">
    <location>
        <begin position="1049"/>
        <end position="1078"/>
    </location>
</feature>
<evidence type="ECO:0000256" key="8">
    <source>
        <dbReference type="ARBA" id="ARBA00022807"/>
    </source>
</evidence>
<feature type="compositionally biased region" description="Acidic residues" evidence="13">
    <location>
        <begin position="966"/>
        <end position="980"/>
    </location>
</feature>
<comment type="catalytic activity">
    <reaction evidence="11">
        <text>[protein]-C-terminal L-amino acid-glycyl-phosphatidylethanolamide + H2O = [protein]-C-terminal L-amino acid-glycine + a 1,2-diacyl-sn-glycero-3-phosphoethanolamine</text>
        <dbReference type="Rhea" id="RHEA:67548"/>
        <dbReference type="Rhea" id="RHEA-COMP:17323"/>
        <dbReference type="Rhea" id="RHEA-COMP:17324"/>
        <dbReference type="ChEBI" id="CHEBI:15377"/>
        <dbReference type="ChEBI" id="CHEBI:64612"/>
        <dbReference type="ChEBI" id="CHEBI:172940"/>
        <dbReference type="ChEBI" id="CHEBI:172941"/>
    </reaction>
    <physiologicalReaction direction="left-to-right" evidence="11">
        <dbReference type="Rhea" id="RHEA:67549"/>
    </physiologicalReaction>
</comment>
<proteinExistence type="inferred from homology"/>
<feature type="region of interest" description="Disordered" evidence="13">
    <location>
        <begin position="800"/>
        <end position="878"/>
    </location>
</feature>
<evidence type="ECO:0000256" key="12">
    <source>
        <dbReference type="ARBA" id="ARBA00030240"/>
    </source>
</evidence>
<dbReference type="InterPro" id="IPR046792">
    <property type="entry name" value="Peptidase_C54_cat"/>
</dbReference>
<keyword evidence="8" id="KW-0788">Thiol protease</keyword>
<name>A0A7D8YW82_VANHU</name>
<feature type="compositionally biased region" description="Acidic residues" evidence="13">
    <location>
        <begin position="68"/>
        <end position="77"/>
    </location>
</feature>
<dbReference type="AlphaFoldDB" id="A0A7D8YW82"/>
<feature type="compositionally biased region" description="Low complexity" evidence="13">
    <location>
        <begin position="369"/>
        <end position="380"/>
    </location>
</feature>
<keyword evidence="9" id="KW-0653">Protein transport</keyword>
<accession>A0A7D8YW82</accession>
<feature type="compositionally biased region" description="Low complexity" evidence="13">
    <location>
        <begin position="401"/>
        <end position="415"/>
    </location>
</feature>
<evidence type="ECO:0000256" key="9">
    <source>
        <dbReference type="ARBA" id="ARBA00022927"/>
    </source>
</evidence>
<dbReference type="GO" id="GO:0035973">
    <property type="term" value="P:aggrephagy"/>
    <property type="evidence" value="ECO:0007669"/>
    <property type="project" value="TreeGrafter"/>
</dbReference>
<dbReference type="GO" id="GO:0034727">
    <property type="term" value="P:piecemeal microautophagy of the nucleus"/>
    <property type="evidence" value="ECO:0007669"/>
    <property type="project" value="TreeGrafter"/>
</dbReference>
<evidence type="ECO:0000256" key="6">
    <source>
        <dbReference type="ARBA" id="ARBA00022670"/>
    </source>
</evidence>
<keyword evidence="4" id="KW-0813">Transport</keyword>
<dbReference type="GO" id="GO:0000045">
    <property type="term" value="P:autophagosome assembly"/>
    <property type="evidence" value="ECO:0007669"/>
    <property type="project" value="TreeGrafter"/>
</dbReference>
<evidence type="ECO:0000256" key="11">
    <source>
        <dbReference type="ARBA" id="ARBA00029362"/>
    </source>
</evidence>
<evidence type="ECO:0000256" key="3">
    <source>
        <dbReference type="ARBA" id="ARBA00010958"/>
    </source>
</evidence>
<dbReference type="GO" id="GO:0019786">
    <property type="term" value="F:protein-phosphatidylethanolamide deconjugating activity"/>
    <property type="evidence" value="ECO:0007669"/>
    <property type="project" value="InterPro"/>
</dbReference>
<dbReference type="Pfam" id="PF03416">
    <property type="entry name" value="Peptidase_C54"/>
    <property type="match status" value="1"/>
</dbReference>
<keyword evidence="7" id="KW-0378">Hydrolase</keyword>
<evidence type="ECO:0000256" key="5">
    <source>
        <dbReference type="ARBA" id="ARBA00022490"/>
    </source>
</evidence>
<keyword evidence="5" id="KW-0963">Cytoplasm</keyword>
<feature type="compositionally biased region" description="Polar residues" evidence="13">
    <location>
        <begin position="56"/>
        <end position="66"/>
    </location>
</feature>
<evidence type="ECO:0000256" key="2">
    <source>
        <dbReference type="ARBA" id="ARBA00004496"/>
    </source>
</evidence>
<feature type="region of interest" description="Disordered" evidence="13">
    <location>
        <begin position="363"/>
        <end position="440"/>
    </location>
</feature>
<dbReference type="InterPro" id="IPR038765">
    <property type="entry name" value="Papain-like_cys_pep_sf"/>
</dbReference>
<feature type="domain" description="Peptidase C54 catalytic" evidence="14">
    <location>
        <begin position="444"/>
        <end position="935"/>
    </location>
</feature>
<organism evidence="15 16">
    <name type="scientific">Vanrija humicola</name>
    <name type="common">Yeast</name>
    <name type="synonym">Cryptococcus humicola</name>
    <dbReference type="NCBI Taxonomy" id="5417"/>
    <lineage>
        <taxon>Eukaryota</taxon>
        <taxon>Fungi</taxon>
        <taxon>Dikarya</taxon>
        <taxon>Basidiomycota</taxon>
        <taxon>Agaricomycotina</taxon>
        <taxon>Tremellomycetes</taxon>
        <taxon>Trichosporonales</taxon>
        <taxon>Trichosporonaceae</taxon>
        <taxon>Vanrija</taxon>
    </lineage>
</organism>
<evidence type="ECO:0000259" key="14">
    <source>
        <dbReference type="Pfam" id="PF03416"/>
    </source>
</evidence>
<feature type="compositionally biased region" description="Polar residues" evidence="13">
    <location>
        <begin position="250"/>
        <end position="262"/>
    </location>
</feature>
<dbReference type="InterPro" id="IPR005078">
    <property type="entry name" value="Peptidase_C54"/>
</dbReference>
<dbReference type="GO" id="GO:0004197">
    <property type="term" value="F:cysteine-type endopeptidase activity"/>
    <property type="evidence" value="ECO:0007669"/>
    <property type="project" value="TreeGrafter"/>
</dbReference>
<feature type="compositionally biased region" description="Low complexity" evidence="13">
    <location>
        <begin position="205"/>
        <end position="215"/>
    </location>
</feature>
<dbReference type="Proteomes" id="UP000473826">
    <property type="component" value="Unassembled WGS sequence"/>
</dbReference>
<dbReference type="PANTHER" id="PTHR22624">
    <property type="entry name" value="CYSTEINE PROTEASE ATG4"/>
    <property type="match status" value="1"/>
</dbReference>
<feature type="region of interest" description="Disordered" evidence="13">
    <location>
        <begin position="106"/>
        <end position="317"/>
    </location>
</feature>
<dbReference type="EMBL" id="QKWK01000012">
    <property type="protein sequence ID" value="TXT05019.1"/>
    <property type="molecule type" value="Genomic_DNA"/>
</dbReference>
<comment type="caution">
    <text evidence="15">The sequence shown here is derived from an EMBL/GenBank/DDBJ whole genome shotgun (WGS) entry which is preliminary data.</text>
</comment>
<gene>
    <name evidence="15" type="ORF">VHUM_03839</name>
</gene>
<feature type="compositionally biased region" description="Low complexity" evidence="13">
    <location>
        <begin position="860"/>
        <end position="878"/>
    </location>
</feature>
<feature type="region of interest" description="Disordered" evidence="13">
    <location>
        <begin position="1048"/>
        <end position="1133"/>
    </location>
</feature>
<dbReference type="GO" id="GO:0016485">
    <property type="term" value="P:protein processing"/>
    <property type="evidence" value="ECO:0007669"/>
    <property type="project" value="TreeGrafter"/>
</dbReference>
<comment type="subcellular location">
    <subcellularLocation>
        <location evidence="2">Cytoplasm</location>
    </subcellularLocation>
    <subcellularLocation>
        <location evidence="1">Preautophagosomal structure</location>
    </subcellularLocation>
</comment>
<dbReference type="SUPFAM" id="SSF54001">
    <property type="entry name" value="Cysteine proteinases"/>
    <property type="match status" value="2"/>
</dbReference>
<feature type="region of interest" description="Disordered" evidence="13">
    <location>
        <begin position="1"/>
        <end position="94"/>
    </location>
</feature>